<dbReference type="Proteomes" id="UP000053328">
    <property type="component" value="Unassembled WGS sequence"/>
</dbReference>
<protein>
    <submittedName>
        <fullName evidence="2">Uncharacterized protein</fullName>
    </submittedName>
</protein>
<name>A0A0D2BJK3_9EURO</name>
<dbReference type="EMBL" id="KN847493">
    <property type="protein sequence ID" value="KIW19083.1"/>
    <property type="molecule type" value="Genomic_DNA"/>
</dbReference>
<evidence type="ECO:0000256" key="1">
    <source>
        <dbReference type="SAM" id="MobiDB-lite"/>
    </source>
</evidence>
<feature type="compositionally biased region" description="Low complexity" evidence="1">
    <location>
        <begin position="132"/>
        <end position="147"/>
    </location>
</feature>
<keyword evidence="3" id="KW-1185">Reference proteome</keyword>
<dbReference type="GeneID" id="27330458"/>
<dbReference type="RefSeq" id="XP_016239299.1">
    <property type="nucleotide sequence ID" value="XM_016377729.1"/>
</dbReference>
<dbReference type="HOGENOM" id="CLU_1461340_0_0_1"/>
<dbReference type="VEuPathDB" id="FungiDB:PV08_03375"/>
<dbReference type="OrthoDB" id="4118410at2759"/>
<sequence>MDWIQELRLGRVYAQPRAIDMADVTPLSFEACRYNGGRLLVPVHFLAPSAMTRADLALGASGLAVDNGYLVMTDYQRGWWDSETVHLVHKMANNVSLSLVARQHRITPRDVVVRIAQYTERRMFERGIATQNNNNNNNNNGSSGNNNLRLTSAEEVRVWLLGSMVWEVCEGVFPEVVAARYTFTVRDMIITIAQWALCLE</sequence>
<organism evidence="2 3">
    <name type="scientific">Exophiala spinifera</name>
    <dbReference type="NCBI Taxonomy" id="91928"/>
    <lineage>
        <taxon>Eukaryota</taxon>
        <taxon>Fungi</taxon>
        <taxon>Dikarya</taxon>
        <taxon>Ascomycota</taxon>
        <taxon>Pezizomycotina</taxon>
        <taxon>Eurotiomycetes</taxon>
        <taxon>Chaetothyriomycetidae</taxon>
        <taxon>Chaetothyriales</taxon>
        <taxon>Herpotrichiellaceae</taxon>
        <taxon>Exophiala</taxon>
    </lineage>
</organism>
<evidence type="ECO:0000313" key="2">
    <source>
        <dbReference type="EMBL" id="KIW19083.1"/>
    </source>
</evidence>
<proteinExistence type="predicted"/>
<evidence type="ECO:0000313" key="3">
    <source>
        <dbReference type="Proteomes" id="UP000053328"/>
    </source>
</evidence>
<dbReference type="AlphaFoldDB" id="A0A0D2BJK3"/>
<accession>A0A0D2BJK3</accession>
<reference evidence="2 3" key="1">
    <citation type="submission" date="2015-01" db="EMBL/GenBank/DDBJ databases">
        <title>The Genome Sequence of Exophiala spinifera CBS89968.</title>
        <authorList>
            <consortium name="The Broad Institute Genomics Platform"/>
            <person name="Cuomo C."/>
            <person name="de Hoog S."/>
            <person name="Gorbushina A."/>
            <person name="Stielow B."/>
            <person name="Teixiera M."/>
            <person name="Abouelleil A."/>
            <person name="Chapman S.B."/>
            <person name="Priest M."/>
            <person name="Young S.K."/>
            <person name="Wortman J."/>
            <person name="Nusbaum C."/>
            <person name="Birren B."/>
        </authorList>
    </citation>
    <scope>NUCLEOTIDE SEQUENCE [LARGE SCALE GENOMIC DNA]</scope>
    <source>
        <strain evidence="2 3">CBS 89968</strain>
    </source>
</reference>
<feature type="region of interest" description="Disordered" evidence="1">
    <location>
        <begin position="128"/>
        <end position="147"/>
    </location>
</feature>
<gene>
    <name evidence="2" type="ORF">PV08_03375</name>
</gene>